<protein>
    <submittedName>
        <fullName evidence="1">Uncharacterized protein</fullName>
    </submittedName>
</protein>
<dbReference type="AlphaFoldDB" id="A0AAN9YGZ8"/>
<evidence type="ECO:0000313" key="2">
    <source>
        <dbReference type="Proteomes" id="UP001320245"/>
    </source>
</evidence>
<keyword evidence="2" id="KW-1185">Reference proteome</keyword>
<reference evidence="1 2" key="1">
    <citation type="journal article" date="2023" name="PLoS ONE">
        <title>Cytospora paraplurivora sp. nov. isolated from orchards with fruit tree decline syndrome in Ontario, Canada.</title>
        <authorList>
            <person name="Ilyukhin E."/>
            <person name="Nguyen H.D.T."/>
            <person name="Castle A.J."/>
            <person name="Ellouze W."/>
        </authorList>
    </citation>
    <scope>NUCLEOTIDE SEQUENCE [LARGE SCALE GENOMIC DNA]</scope>
    <source>
        <strain evidence="1 2">FDS-564</strain>
    </source>
</reference>
<organism evidence="1 2">
    <name type="scientific">Cytospora paraplurivora</name>
    <dbReference type="NCBI Taxonomy" id="2898453"/>
    <lineage>
        <taxon>Eukaryota</taxon>
        <taxon>Fungi</taxon>
        <taxon>Dikarya</taxon>
        <taxon>Ascomycota</taxon>
        <taxon>Pezizomycotina</taxon>
        <taxon>Sordariomycetes</taxon>
        <taxon>Sordariomycetidae</taxon>
        <taxon>Diaporthales</taxon>
        <taxon>Cytosporaceae</taxon>
        <taxon>Cytospora</taxon>
    </lineage>
</organism>
<proteinExistence type="predicted"/>
<evidence type="ECO:0000313" key="1">
    <source>
        <dbReference type="EMBL" id="KAK7743631.1"/>
    </source>
</evidence>
<dbReference type="Proteomes" id="UP001320245">
    <property type="component" value="Unassembled WGS sequence"/>
</dbReference>
<dbReference type="EMBL" id="JAJSPL020000013">
    <property type="protein sequence ID" value="KAK7743631.1"/>
    <property type="molecule type" value="Genomic_DNA"/>
</dbReference>
<sequence length="385" mass="43070">MALRFAQKPLAIALAIYLTFGGLIIAQNMLTRSIYTSLSPICRIPGASYLTLPFCTQGPDGSPAAAAPGSPDAVEFDSLMNVQERFEEVLEKSANGVSLPMEMRRSETSIRDLRTMVRYSELERKDELVLEFDGFIGTVKGATNDLLRFNTHVGAAVDAVISINRWTSRYLDGLVAAEQESQGMLSELATWVFSPFQPATFSELKLQEQYVEHTALVGDKIASLLLEAENVLRGLAQGEDHLHRIYDFVTRTERSVQSDKEATLYTVWTLVGANFRKIHNYNIQLNLLKQVETQRSDAVRQVSDLVLELEKIQAGLDDLRDRVAEPEIAMAKMGGRMPLSVHIETINRGVERLEEARSRIRALENDKLREVLARGKGEERLIDSS</sequence>
<gene>
    <name evidence="1" type="ORF">SLS53_004167</name>
</gene>
<name>A0AAN9YGZ8_9PEZI</name>
<accession>A0AAN9YGZ8</accession>
<comment type="caution">
    <text evidence="1">The sequence shown here is derived from an EMBL/GenBank/DDBJ whole genome shotgun (WGS) entry which is preliminary data.</text>
</comment>